<dbReference type="InterPro" id="IPR053185">
    <property type="entry name" value="SET_domain_protein"/>
</dbReference>
<keyword evidence="3" id="KW-0862">Zinc</keyword>
<sequence length="536" mass="60973">MSDTDVLYVLRDIPGKGRGLVAASRIPKGTRILAESPLFRIPLQAASTESFRASIIKKVDALPEPARQTFFSLHNAHPEAGQVLGTIKTNAFPLGLRTPEGGLFLKASRINHAYKQNAQHNWNENIQKLTIHAIRDIEEGSEITIMYLGERLDYAARQLKLKTDFGFDCTCDLCSLPLTERMISDSRIIEIQKLDKSFGDGSSVLASPLQALHNVQKLVDLFKLEDITDVTLSQAYRNAFQVAVVNKDLARAKVFAERSLSARVIVEGHDTSDVEKLERLIKDPSRHESHGISARWESEINDIPQDLEENDFENWLWRVEQPQDVVITDLRNELDFPCFEDLPPGRVLGIDPFQPNEHWAFLGEIVHIDALWRVRLTVKDKAGHRLPIAFYTDDRGREIAPSMLRVGYTVAILYPEQHGFLDSSVGIRHEDQKLLKVFPVSLDNLMLLSDKMQVYAMLADGKRTCHGCNKDSASLMKCAKCDFFWYCDKDCQTRGWVENGHKADCKLLRDPDLKGLFLLKWDEFEDYMSFPLTFEE</sequence>
<dbReference type="Proteomes" id="UP001152049">
    <property type="component" value="Unassembled WGS sequence"/>
</dbReference>
<dbReference type="Gene3D" id="6.10.140.2220">
    <property type="match status" value="1"/>
</dbReference>
<evidence type="ECO:0000259" key="5">
    <source>
        <dbReference type="PROSITE" id="PS50280"/>
    </source>
</evidence>
<evidence type="ECO:0000256" key="1">
    <source>
        <dbReference type="ARBA" id="ARBA00022723"/>
    </source>
</evidence>
<dbReference type="PANTHER" id="PTHR47332">
    <property type="entry name" value="SET DOMAIN-CONTAINING PROTEIN 5"/>
    <property type="match status" value="1"/>
</dbReference>
<name>A0A9W8SCI2_9HYPO</name>
<dbReference type="GO" id="GO:0008270">
    <property type="term" value="F:zinc ion binding"/>
    <property type="evidence" value="ECO:0007669"/>
    <property type="project" value="UniProtKB-KW"/>
</dbReference>
<comment type="caution">
    <text evidence="7">The sequence shown here is derived from an EMBL/GenBank/DDBJ whole genome shotgun (WGS) entry which is preliminary data.</text>
</comment>
<keyword evidence="8" id="KW-1185">Reference proteome</keyword>
<feature type="domain" description="MYND-type" evidence="6">
    <location>
        <begin position="465"/>
        <end position="505"/>
    </location>
</feature>
<dbReference type="AlphaFoldDB" id="A0A9W8SCI2"/>
<dbReference type="InterPro" id="IPR046341">
    <property type="entry name" value="SET_dom_sf"/>
</dbReference>
<feature type="domain" description="SET" evidence="5">
    <location>
        <begin position="5"/>
        <end position="148"/>
    </location>
</feature>
<organism evidence="7 8">
    <name type="scientific">Fusarium torreyae</name>
    <dbReference type="NCBI Taxonomy" id="1237075"/>
    <lineage>
        <taxon>Eukaryota</taxon>
        <taxon>Fungi</taxon>
        <taxon>Dikarya</taxon>
        <taxon>Ascomycota</taxon>
        <taxon>Pezizomycotina</taxon>
        <taxon>Sordariomycetes</taxon>
        <taxon>Hypocreomycetidae</taxon>
        <taxon>Hypocreales</taxon>
        <taxon>Nectriaceae</taxon>
        <taxon>Fusarium</taxon>
    </lineage>
</organism>
<evidence type="ECO:0000256" key="4">
    <source>
        <dbReference type="PROSITE-ProRule" id="PRU00134"/>
    </source>
</evidence>
<dbReference type="PROSITE" id="PS50865">
    <property type="entry name" value="ZF_MYND_2"/>
    <property type="match status" value="1"/>
</dbReference>
<dbReference type="OrthoDB" id="265717at2759"/>
<dbReference type="EMBL" id="JAOQAZ010000002">
    <property type="protein sequence ID" value="KAJ4269774.1"/>
    <property type="molecule type" value="Genomic_DNA"/>
</dbReference>
<keyword evidence="1" id="KW-0479">Metal-binding</keyword>
<dbReference type="Pfam" id="PF01753">
    <property type="entry name" value="zf-MYND"/>
    <property type="match status" value="1"/>
</dbReference>
<proteinExistence type="predicted"/>
<evidence type="ECO:0008006" key="9">
    <source>
        <dbReference type="Google" id="ProtNLM"/>
    </source>
</evidence>
<dbReference type="InterPro" id="IPR001214">
    <property type="entry name" value="SET_dom"/>
</dbReference>
<dbReference type="SUPFAM" id="SSF82199">
    <property type="entry name" value="SET domain"/>
    <property type="match status" value="1"/>
</dbReference>
<dbReference type="Gene3D" id="2.170.270.10">
    <property type="entry name" value="SET domain"/>
    <property type="match status" value="1"/>
</dbReference>
<dbReference type="PROSITE" id="PS01360">
    <property type="entry name" value="ZF_MYND_1"/>
    <property type="match status" value="1"/>
</dbReference>
<protein>
    <recommendedName>
        <fullName evidence="9">MYND-type zinc finger protein samB</fullName>
    </recommendedName>
</protein>
<reference evidence="7" key="1">
    <citation type="submission" date="2022-09" db="EMBL/GenBank/DDBJ databases">
        <title>Fusarium specimens isolated from Avocado Roots.</title>
        <authorList>
            <person name="Stajich J."/>
            <person name="Roper C."/>
            <person name="Heimlech-Rivalta G."/>
        </authorList>
    </citation>
    <scope>NUCLEOTIDE SEQUENCE</scope>
    <source>
        <strain evidence="7">CF00136</strain>
    </source>
</reference>
<dbReference type="PANTHER" id="PTHR47332:SF4">
    <property type="entry name" value="SET DOMAIN-CONTAINING PROTEIN 5"/>
    <property type="match status" value="1"/>
</dbReference>
<dbReference type="CDD" id="cd20071">
    <property type="entry name" value="SET_SMYD"/>
    <property type="match status" value="1"/>
</dbReference>
<accession>A0A9W8SCI2</accession>
<dbReference type="InterPro" id="IPR002893">
    <property type="entry name" value="Znf_MYND"/>
</dbReference>
<gene>
    <name evidence="7" type="ORF">NW762_001442</name>
</gene>
<evidence type="ECO:0000259" key="6">
    <source>
        <dbReference type="PROSITE" id="PS50865"/>
    </source>
</evidence>
<evidence type="ECO:0000256" key="3">
    <source>
        <dbReference type="ARBA" id="ARBA00022833"/>
    </source>
</evidence>
<dbReference type="PROSITE" id="PS50280">
    <property type="entry name" value="SET"/>
    <property type="match status" value="1"/>
</dbReference>
<dbReference type="SMART" id="SM00317">
    <property type="entry name" value="SET"/>
    <property type="match status" value="1"/>
</dbReference>
<evidence type="ECO:0000256" key="2">
    <source>
        <dbReference type="ARBA" id="ARBA00022771"/>
    </source>
</evidence>
<evidence type="ECO:0000313" key="8">
    <source>
        <dbReference type="Proteomes" id="UP001152049"/>
    </source>
</evidence>
<keyword evidence="2 4" id="KW-0863">Zinc-finger</keyword>
<dbReference type="SUPFAM" id="SSF144232">
    <property type="entry name" value="HIT/MYND zinc finger-like"/>
    <property type="match status" value="1"/>
</dbReference>
<dbReference type="Pfam" id="PF00856">
    <property type="entry name" value="SET"/>
    <property type="match status" value="1"/>
</dbReference>
<evidence type="ECO:0000313" key="7">
    <source>
        <dbReference type="EMBL" id="KAJ4269774.1"/>
    </source>
</evidence>